<feature type="domain" description="ATPase" evidence="1">
    <location>
        <begin position="19"/>
        <end position="264"/>
    </location>
</feature>
<dbReference type="PANTHER" id="PTHR34301:SF8">
    <property type="entry name" value="ATPASE DOMAIN-CONTAINING PROTEIN"/>
    <property type="match status" value="1"/>
</dbReference>
<accession>A0AA92SXD4</accession>
<dbReference type="EMBL" id="QSSA01000025">
    <property type="protein sequence ID" value="RGL57506.1"/>
    <property type="molecule type" value="Genomic_DNA"/>
</dbReference>
<sequence length="375" mass="42914">MSYMENPFIITGYIKPEYFCDREKEAERIINKVTGGENMVVMAARRVGKSKLIDFCMDSSAIKDHFICISIDILRTSSIHEFAFELGKAVFELAARRGTKMMRMVVNTLKSINGCFGYDPISNIPTFNLSLGDISNPLYTLDEIFACLEQADKKCIVAIDEFQQIGYYPEKNMEAILRTYIQKCSNANFIFSGSERHLISKMFSEKAHPFYNSADMMNLEVIPLDKYKEFAIRLFGKFDKKIKEKAIEQVYQAFGGNTYYMQKVMHEAFNQTVPQAEADCEMIEGIIHALVLDNDHKFSEILSRLTLPQKELLYAVAKEGMASQITSSGFVKKHRLRSASSVQSAVKKLLEYHLISTSQSAYYIDDQLMNLWLKE</sequence>
<evidence type="ECO:0000313" key="3">
    <source>
        <dbReference type="Proteomes" id="UP000261187"/>
    </source>
</evidence>
<dbReference type="Proteomes" id="UP000261187">
    <property type="component" value="Unassembled WGS sequence"/>
</dbReference>
<evidence type="ECO:0000313" key="2">
    <source>
        <dbReference type="EMBL" id="RGL57506.1"/>
    </source>
</evidence>
<dbReference type="PANTHER" id="PTHR34301">
    <property type="entry name" value="DNA-BINDING PROTEIN-RELATED"/>
    <property type="match status" value="1"/>
</dbReference>
<proteinExistence type="predicted"/>
<dbReference type="SUPFAM" id="SSF52540">
    <property type="entry name" value="P-loop containing nucleoside triphosphate hydrolases"/>
    <property type="match status" value="1"/>
</dbReference>
<keyword evidence="2" id="KW-0067">ATP-binding</keyword>
<evidence type="ECO:0000259" key="1">
    <source>
        <dbReference type="Pfam" id="PF01637"/>
    </source>
</evidence>
<dbReference type="InterPro" id="IPR011579">
    <property type="entry name" value="ATPase_dom"/>
</dbReference>
<reference evidence="2 3" key="1">
    <citation type="submission" date="2018-08" db="EMBL/GenBank/DDBJ databases">
        <title>A genome reference for cultivated species of the human gut microbiota.</title>
        <authorList>
            <person name="Zou Y."/>
            <person name="Xue W."/>
            <person name="Luo G."/>
        </authorList>
    </citation>
    <scope>NUCLEOTIDE SEQUENCE [LARGE SCALE GENOMIC DNA]</scope>
    <source>
        <strain evidence="2 3">TF06-40</strain>
    </source>
</reference>
<dbReference type="GO" id="GO:0005524">
    <property type="term" value="F:ATP binding"/>
    <property type="evidence" value="ECO:0007669"/>
    <property type="project" value="UniProtKB-KW"/>
</dbReference>
<organism evidence="2 3">
    <name type="scientific">Segatella copri</name>
    <dbReference type="NCBI Taxonomy" id="165179"/>
    <lineage>
        <taxon>Bacteria</taxon>
        <taxon>Pseudomonadati</taxon>
        <taxon>Bacteroidota</taxon>
        <taxon>Bacteroidia</taxon>
        <taxon>Bacteroidales</taxon>
        <taxon>Prevotellaceae</taxon>
        <taxon>Segatella</taxon>
    </lineage>
</organism>
<dbReference type="AlphaFoldDB" id="A0AA92SXD4"/>
<gene>
    <name evidence="2" type="ORF">DXC61_11175</name>
</gene>
<protein>
    <submittedName>
        <fullName evidence="2">ATP-binding protein</fullName>
    </submittedName>
</protein>
<dbReference type="Gene3D" id="3.40.50.300">
    <property type="entry name" value="P-loop containing nucleotide triphosphate hydrolases"/>
    <property type="match status" value="1"/>
</dbReference>
<dbReference type="Pfam" id="PF01637">
    <property type="entry name" value="ATPase_2"/>
    <property type="match status" value="1"/>
</dbReference>
<dbReference type="InterPro" id="IPR027417">
    <property type="entry name" value="P-loop_NTPase"/>
</dbReference>
<name>A0AA92SXD4_9BACT</name>
<keyword evidence="2" id="KW-0547">Nucleotide-binding</keyword>
<comment type="caution">
    <text evidence="2">The sequence shown here is derived from an EMBL/GenBank/DDBJ whole genome shotgun (WGS) entry which is preliminary data.</text>
</comment>